<gene>
    <name evidence="1" type="ORF">NS115_06610</name>
</gene>
<dbReference type="EMBL" id="LDRX01000027">
    <property type="protein sequence ID" value="KTS83732.1"/>
    <property type="molecule type" value="Genomic_DNA"/>
</dbReference>
<sequence length="74" mass="8337">MKKGQDPKINPIYFVAGEYQGKFDIKNGNVYAVNQALKEQASLNSIDAENNPYIDGQKLSTFKENIKSIVSRQE</sequence>
<protein>
    <submittedName>
        <fullName evidence="1">Uncharacterized protein</fullName>
    </submittedName>
</protein>
<organism evidence="1 2">
    <name type="scientific">Paenibacillus jamilae</name>
    <dbReference type="NCBI Taxonomy" id="114136"/>
    <lineage>
        <taxon>Bacteria</taxon>
        <taxon>Bacillati</taxon>
        <taxon>Bacillota</taxon>
        <taxon>Bacilli</taxon>
        <taxon>Bacillales</taxon>
        <taxon>Paenibacillaceae</taxon>
        <taxon>Paenibacillus</taxon>
    </lineage>
</organism>
<reference evidence="1 2" key="1">
    <citation type="journal article" date="2016" name="Front. Microbiol.">
        <title>Genomic Resource of Rice Seed Associated Bacteria.</title>
        <authorList>
            <person name="Midha S."/>
            <person name="Bansal K."/>
            <person name="Sharma S."/>
            <person name="Kumar N."/>
            <person name="Patil P.P."/>
            <person name="Chaudhry V."/>
            <person name="Patil P.B."/>
        </authorList>
    </citation>
    <scope>NUCLEOTIDE SEQUENCE [LARGE SCALE GENOMIC DNA]</scope>
    <source>
        <strain evidence="1 2">NS115</strain>
    </source>
</reference>
<keyword evidence="2" id="KW-1185">Reference proteome</keyword>
<comment type="caution">
    <text evidence="1">The sequence shown here is derived from an EMBL/GenBank/DDBJ whole genome shotgun (WGS) entry which is preliminary data.</text>
</comment>
<evidence type="ECO:0000313" key="2">
    <source>
        <dbReference type="Proteomes" id="UP000074866"/>
    </source>
</evidence>
<dbReference type="Proteomes" id="UP000074866">
    <property type="component" value="Unassembled WGS sequence"/>
</dbReference>
<proteinExistence type="predicted"/>
<name>A0ACC4ZYI8_9BACL</name>
<accession>A0ACC4ZYI8</accession>
<evidence type="ECO:0000313" key="1">
    <source>
        <dbReference type="EMBL" id="KTS83732.1"/>
    </source>
</evidence>